<protein>
    <submittedName>
        <fullName evidence="1">Uncharacterized protein</fullName>
    </submittedName>
</protein>
<dbReference type="EMBL" id="JAHRIO010094723">
    <property type="protein sequence ID" value="MEQ2189929.1"/>
    <property type="molecule type" value="Genomic_DNA"/>
</dbReference>
<reference evidence="1 2" key="1">
    <citation type="submission" date="2021-06" db="EMBL/GenBank/DDBJ databases">
        <authorList>
            <person name="Palmer J.M."/>
        </authorList>
    </citation>
    <scope>NUCLEOTIDE SEQUENCE [LARGE SCALE GENOMIC DNA]</scope>
    <source>
        <strain evidence="1 2">GA_2019</strain>
        <tissue evidence="1">Muscle</tissue>
    </source>
</reference>
<gene>
    <name evidence="1" type="ORF">GOODEAATRI_030334</name>
</gene>
<accession>A0ABV0Q2D4</accession>
<evidence type="ECO:0000313" key="2">
    <source>
        <dbReference type="Proteomes" id="UP001476798"/>
    </source>
</evidence>
<sequence>MSEYFSLSDCDVVGFDLDHTLCRYHLKETSRVSAALLVHNWTVAVTVRPVLALGALETLSGQPAPRGRAAGDVCRSAQCCDEFAGEATQPLLQSLCVTHRLERRRTLT</sequence>
<dbReference type="SUPFAM" id="SSF56784">
    <property type="entry name" value="HAD-like"/>
    <property type="match status" value="1"/>
</dbReference>
<dbReference type="Proteomes" id="UP001476798">
    <property type="component" value="Unassembled WGS sequence"/>
</dbReference>
<organism evidence="1 2">
    <name type="scientific">Goodea atripinnis</name>
    <dbReference type="NCBI Taxonomy" id="208336"/>
    <lineage>
        <taxon>Eukaryota</taxon>
        <taxon>Metazoa</taxon>
        <taxon>Chordata</taxon>
        <taxon>Craniata</taxon>
        <taxon>Vertebrata</taxon>
        <taxon>Euteleostomi</taxon>
        <taxon>Actinopterygii</taxon>
        <taxon>Neopterygii</taxon>
        <taxon>Teleostei</taxon>
        <taxon>Neoteleostei</taxon>
        <taxon>Acanthomorphata</taxon>
        <taxon>Ovalentaria</taxon>
        <taxon>Atherinomorphae</taxon>
        <taxon>Cyprinodontiformes</taxon>
        <taxon>Goodeidae</taxon>
        <taxon>Goodea</taxon>
    </lineage>
</organism>
<evidence type="ECO:0000313" key="1">
    <source>
        <dbReference type="EMBL" id="MEQ2189929.1"/>
    </source>
</evidence>
<comment type="caution">
    <text evidence="1">The sequence shown here is derived from an EMBL/GenBank/DDBJ whole genome shotgun (WGS) entry which is preliminary data.</text>
</comment>
<dbReference type="InterPro" id="IPR036412">
    <property type="entry name" value="HAD-like_sf"/>
</dbReference>
<keyword evidence="2" id="KW-1185">Reference proteome</keyword>
<name>A0ABV0Q2D4_9TELE</name>
<proteinExistence type="predicted"/>